<dbReference type="PROSITE" id="PS50268">
    <property type="entry name" value="CADHERIN_2"/>
    <property type="match status" value="4"/>
</dbReference>
<reference evidence="9" key="2">
    <citation type="submission" date="2025-09" db="UniProtKB">
        <authorList>
            <consortium name="Ensembl"/>
        </authorList>
    </citation>
    <scope>IDENTIFICATION</scope>
</reference>
<keyword evidence="6" id="KW-0812">Transmembrane</keyword>
<keyword evidence="7" id="KW-0732">Signal</keyword>
<dbReference type="PANTHER" id="PTHR24027:SF433">
    <property type="entry name" value="CADHERIN 27-RELATED"/>
    <property type="match status" value="1"/>
</dbReference>
<comment type="subcellular location">
    <subcellularLocation>
        <location evidence="1">Membrane</location>
    </subcellularLocation>
</comment>
<dbReference type="InterPro" id="IPR039808">
    <property type="entry name" value="Cadherin"/>
</dbReference>
<dbReference type="GO" id="GO:0016477">
    <property type="term" value="P:cell migration"/>
    <property type="evidence" value="ECO:0007669"/>
    <property type="project" value="TreeGrafter"/>
</dbReference>
<gene>
    <name evidence="9" type="primary">cdh27</name>
</gene>
<feature type="transmembrane region" description="Helical" evidence="6">
    <location>
        <begin position="594"/>
        <end position="619"/>
    </location>
</feature>
<proteinExistence type="predicted"/>
<dbReference type="GO" id="GO:0034332">
    <property type="term" value="P:adherens junction organization"/>
    <property type="evidence" value="ECO:0007669"/>
    <property type="project" value="TreeGrafter"/>
</dbReference>
<dbReference type="GO" id="GO:0008013">
    <property type="term" value="F:beta-catenin binding"/>
    <property type="evidence" value="ECO:0007669"/>
    <property type="project" value="TreeGrafter"/>
</dbReference>
<evidence type="ECO:0000256" key="5">
    <source>
        <dbReference type="PROSITE-ProRule" id="PRU00043"/>
    </source>
</evidence>
<evidence type="ECO:0000313" key="10">
    <source>
        <dbReference type="Proteomes" id="UP000694546"/>
    </source>
</evidence>
<keyword evidence="4 6" id="KW-0472">Membrane</keyword>
<dbReference type="GO" id="GO:0007043">
    <property type="term" value="P:cell-cell junction assembly"/>
    <property type="evidence" value="ECO:0007669"/>
    <property type="project" value="TreeGrafter"/>
</dbReference>
<dbReference type="Pfam" id="PF00028">
    <property type="entry name" value="Cadherin"/>
    <property type="match status" value="3"/>
</dbReference>
<dbReference type="AlphaFoldDB" id="A0A8C4ZMJ9"/>
<dbReference type="SMART" id="SM00112">
    <property type="entry name" value="CA"/>
    <property type="match status" value="5"/>
</dbReference>
<feature type="domain" description="Cadherin" evidence="8">
    <location>
        <begin position="258"/>
        <end position="378"/>
    </location>
</feature>
<dbReference type="Ensembl" id="ENSGMOT00000018508.2">
    <property type="protein sequence ID" value="ENSGMOP00000018062.2"/>
    <property type="gene ID" value="ENSGMOG00000016727.2"/>
</dbReference>
<dbReference type="GO" id="GO:0016339">
    <property type="term" value="P:calcium-dependent cell-cell adhesion via plasma membrane cell adhesion molecules"/>
    <property type="evidence" value="ECO:0007669"/>
    <property type="project" value="TreeGrafter"/>
</dbReference>
<dbReference type="CDD" id="cd11304">
    <property type="entry name" value="Cadherin_repeat"/>
    <property type="match status" value="4"/>
</dbReference>
<evidence type="ECO:0000256" key="1">
    <source>
        <dbReference type="ARBA" id="ARBA00004370"/>
    </source>
</evidence>
<evidence type="ECO:0000313" key="9">
    <source>
        <dbReference type="Ensembl" id="ENSGMOP00000018062.2"/>
    </source>
</evidence>
<name>A0A8C4ZMJ9_GADMO</name>
<organism evidence="9 10">
    <name type="scientific">Gadus morhua</name>
    <name type="common">Atlantic cod</name>
    <dbReference type="NCBI Taxonomy" id="8049"/>
    <lineage>
        <taxon>Eukaryota</taxon>
        <taxon>Metazoa</taxon>
        <taxon>Chordata</taxon>
        <taxon>Craniata</taxon>
        <taxon>Vertebrata</taxon>
        <taxon>Euteleostomi</taxon>
        <taxon>Actinopterygii</taxon>
        <taxon>Neopterygii</taxon>
        <taxon>Teleostei</taxon>
        <taxon>Neoteleostei</taxon>
        <taxon>Acanthomorphata</taxon>
        <taxon>Zeiogadaria</taxon>
        <taxon>Gadariae</taxon>
        <taxon>Gadiformes</taxon>
        <taxon>Gadoidei</taxon>
        <taxon>Gadidae</taxon>
        <taxon>Gadus</taxon>
    </lineage>
</organism>
<keyword evidence="3 5" id="KW-0106">Calcium</keyword>
<dbReference type="InterPro" id="IPR020894">
    <property type="entry name" value="Cadherin_CS"/>
</dbReference>
<dbReference type="PROSITE" id="PS00232">
    <property type="entry name" value="CADHERIN_1"/>
    <property type="match status" value="2"/>
</dbReference>
<feature type="signal peptide" evidence="7">
    <location>
        <begin position="1"/>
        <end position="17"/>
    </location>
</feature>
<dbReference type="SUPFAM" id="SSF49313">
    <property type="entry name" value="Cadherin-like"/>
    <property type="match status" value="5"/>
</dbReference>
<dbReference type="GO" id="GO:0005509">
    <property type="term" value="F:calcium ion binding"/>
    <property type="evidence" value="ECO:0007669"/>
    <property type="project" value="UniProtKB-UniRule"/>
</dbReference>
<dbReference type="GeneTree" id="ENSGT00940000155218"/>
<evidence type="ECO:0000259" key="8">
    <source>
        <dbReference type="PROSITE" id="PS50268"/>
    </source>
</evidence>
<keyword evidence="10" id="KW-1185">Reference proteome</keyword>
<feature type="domain" description="Cadherin" evidence="8">
    <location>
        <begin position="379"/>
        <end position="486"/>
    </location>
</feature>
<dbReference type="GO" id="GO:0044331">
    <property type="term" value="P:cell-cell adhesion mediated by cadherin"/>
    <property type="evidence" value="ECO:0007669"/>
    <property type="project" value="TreeGrafter"/>
</dbReference>
<dbReference type="PRINTS" id="PR00205">
    <property type="entry name" value="CADHERIN"/>
</dbReference>
<sequence>MVWLALLCCALLGVTSSSELMIRRRRSWIIDSFTLEEGHPGPFPYELGKIKVERSYQITFEIFGMGVDEHPEGVLTIDSTTGILSAHKSVDYEELKTLKLKLLASKDDKTLDTKLGIEISILDINDNPPRFPNDLYEVTVEEAVAQGTNLLSVLAYDRDRPETPNSTFHYEIGTVSPKPPNAEFVMGLSGQLSFRGCLDYEVGDVYKVLLVAKDHGEVVSLSSTTTALIHIQDGNNHLPVITGKTGTMTVKEGETGVVPLRLHVADRDLEHTPAWNAKYTIEGDTGGNFKVETDPITNDGILTVLKPLDFEEVTERELLFSVENEMPYYSCKVKARPTSGLWEVDTSGGPAGPVGAGPKPDSLRVTIQVEDINDPPMFTVLVHEAGLVENVAIGTYVQTVTAVDPDSSHARDFVYKIGKDPGDWLNVDPHTGVITTAKRPDRESPHVVDNIYTAILHAVDSGEPPMTGTATLLLHVFDQNDNAPTLSVNNVVVCIGDVPTSTNLTALDPDDVPFGGPFTFELLGEVEGKWSVDPLHGYKVNLVKETIVHSGIHMVELKISDLQGAFAVNNLSVTVCDCTATPSCRERRASSSTVGFGATGILFFALLVLMITLMLSFLMTCKKDFTFLKTDLPNGESLLSSNVEIPGTDCKIPTKPPTKFYLPVHDFVEIMQRTSSFKAVQESFHQQDYWEYNQRRSTHMYQYQEGSAKSGFLSDGGLLELLQQRMQRVQATEDDLHDYYPHLYADEGDDADPHNDQEKIDILEAVFDHRQLDDLGPRFKGLASVCTPAQ</sequence>
<dbReference type="GO" id="GO:0007156">
    <property type="term" value="P:homophilic cell adhesion via plasma membrane adhesion molecules"/>
    <property type="evidence" value="ECO:0007669"/>
    <property type="project" value="InterPro"/>
</dbReference>
<reference evidence="9" key="1">
    <citation type="submission" date="2025-08" db="UniProtKB">
        <authorList>
            <consortium name="Ensembl"/>
        </authorList>
    </citation>
    <scope>IDENTIFICATION</scope>
</reference>
<dbReference type="Gene3D" id="2.60.40.60">
    <property type="entry name" value="Cadherins"/>
    <property type="match status" value="5"/>
</dbReference>
<dbReference type="GO" id="GO:0000902">
    <property type="term" value="P:cell morphogenesis"/>
    <property type="evidence" value="ECO:0007669"/>
    <property type="project" value="TreeGrafter"/>
</dbReference>
<dbReference type="InterPro" id="IPR002126">
    <property type="entry name" value="Cadherin-like_dom"/>
</dbReference>
<feature type="domain" description="Cadherin" evidence="8">
    <location>
        <begin position="132"/>
        <end position="241"/>
    </location>
</feature>
<dbReference type="OMA" id="VYKVGND"/>
<feature type="domain" description="Cadherin" evidence="8">
    <location>
        <begin position="57"/>
        <end position="131"/>
    </location>
</feature>
<dbReference type="GO" id="GO:0016342">
    <property type="term" value="C:catenin complex"/>
    <property type="evidence" value="ECO:0007669"/>
    <property type="project" value="TreeGrafter"/>
</dbReference>
<dbReference type="GO" id="GO:0045296">
    <property type="term" value="F:cadherin binding"/>
    <property type="evidence" value="ECO:0007669"/>
    <property type="project" value="TreeGrafter"/>
</dbReference>
<evidence type="ECO:0000256" key="2">
    <source>
        <dbReference type="ARBA" id="ARBA00022737"/>
    </source>
</evidence>
<protein>
    <submittedName>
        <fullName evidence="9">Cadherin 27</fullName>
    </submittedName>
</protein>
<dbReference type="InterPro" id="IPR015919">
    <property type="entry name" value="Cadherin-like_sf"/>
</dbReference>
<accession>A0A8C4ZMJ9</accession>
<keyword evidence="2" id="KW-0677">Repeat</keyword>
<evidence type="ECO:0000256" key="7">
    <source>
        <dbReference type="SAM" id="SignalP"/>
    </source>
</evidence>
<evidence type="ECO:0000256" key="4">
    <source>
        <dbReference type="ARBA" id="ARBA00023136"/>
    </source>
</evidence>
<feature type="chain" id="PRO_5046017722" evidence="7">
    <location>
        <begin position="18"/>
        <end position="790"/>
    </location>
</feature>
<keyword evidence="6" id="KW-1133">Transmembrane helix</keyword>
<evidence type="ECO:0000256" key="6">
    <source>
        <dbReference type="SAM" id="Phobius"/>
    </source>
</evidence>
<dbReference type="PANTHER" id="PTHR24027">
    <property type="entry name" value="CADHERIN-23"/>
    <property type="match status" value="1"/>
</dbReference>
<dbReference type="GO" id="GO:0005912">
    <property type="term" value="C:adherens junction"/>
    <property type="evidence" value="ECO:0007669"/>
    <property type="project" value="TreeGrafter"/>
</dbReference>
<evidence type="ECO:0000256" key="3">
    <source>
        <dbReference type="ARBA" id="ARBA00022837"/>
    </source>
</evidence>
<dbReference type="Proteomes" id="UP000694546">
    <property type="component" value="Chromosome 13"/>
</dbReference>